<reference evidence="2" key="2">
    <citation type="submission" date="2020-01" db="EMBL/GenBank/DDBJ databases">
        <authorList>
            <person name="Korhonen P.K.K."/>
            <person name="Guangxu M.G."/>
            <person name="Wang T.W."/>
            <person name="Stroehlein A.J.S."/>
            <person name="Young N.D."/>
            <person name="Ang C.-S.A."/>
            <person name="Fernando D.W.F."/>
            <person name="Lu H.L."/>
            <person name="Taylor S.T."/>
            <person name="Ehtesham M.E.M."/>
            <person name="Najaraj S.H.N."/>
            <person name="Harsha G.H.G."/>
            <person name="Madugundu A.M."/>
            <person name="Renuse S.R."/>
            <person name="Holt D.H."/>
            <person name="Pandey A.P."/>
            <person name="Papenfuss A.P."/>
            <person name="Gasser R.B.G."/>
            <person name="Fischer K.F."/>
        </authorList>
    </citation>
    <scope>NUCLEOTIDE SEQUENCE</scope>
    <source>
        <strain evidence="2">SSS_KF_BRIS2020</strain>
    </source>
</reference>
<dbReference type="AlphaFoldDB" id="A0A834RBQ0"/>
<reference evidence="3" key="3">
    <citation type="submission" date="2022-06" db="UniProtKB">
        <authorList>
            <consortium name="EnsemblMetazoa"/>
        </authorList>
    </citation>
    <scope>IDENTIFICATION</scope>
</reference>
<keyword evidence="4" id="KW-1185">Reference proteome</keyword>
<dbReference type="EnsemblMetazoa" id="SSS_3543s_mrna">
    <property type="protein sequence ID" value="KAF7492546.1"/>
    <property type="gene ID" value="SSS_3543"/>
</dbReference>
<protein>
    <submittedName>
        <fullName evidence="2 3">Uncharacterized protein</fullName>
    </submittedName>
</protein>
<proteinExistence type="predicted"/>
<keyword evidence="1" id="KW-0472">Membrane</keyword>
<dbReference type="Proteomes" id="UP000070412">
    <property type="component" value="Unassembled WGS sequence"/>
</dbReference>
<evidence type="ECO:0000313" key="3">
    <source>
        <dbReference type="EnsemblMetazoa" id="KAF7492546.1"/>
    </source>
</evidence>
<sequence length="328" mass="39246">MYSKILQTFILNSLMLFQTDYEDRFQFDRTILDRLDVSDRNRSIHLKSITFFHPNTSQFDYHQSCHHYEAIRCDDKTVQKLSIESKIIQRNNSSGFKRVYSYRSLMTRNFSKFDCESNSFWTVENQNDRLFRENWQKSYEFFELLIWFVSLLFLIIRFILTSSIKRNRFNLSRLLPSSKKLVQIDSKIAKIYCFPFQNKINGDLKHSLTSFVPQRFVLTRERIVLTEIFLQRQKQMILLQHIDAITNEMYCINSCFLIDTVQQNPTANKLKHRPLLLYPSHSSCFIRSRFSEKLFEIKTQSNGVSYVQNNQNRDLQHLAINNAEDEVD</sequence>
<evidence type="ECO:0000313" key="4">
    <source>
        <dbReference type="Proteomes" id="UP000070412"/>
    </source>
</evidence>
<evidence type="ECO:0000256" key="1">
    <source>
        <dbReference type="SAM" id="Phobius"/>
    </source>
</evidence>
<organism evidence="2">
    <name type="scientific">Sarcoptes scabiei</name>
    <name type="common">Itch mite</name>
    <name type="synonym">Acarus scabiei</name>
    <dbReference type="NCBI Taxonomy" id="52283"/>
    <lineage>
        <taxon>Eukaryota</taxon>
        <taxon>Metazoa</taxon>
        <taxon>Ecdysozoa</taxon>
        <taxon>Arthropoda</taxon>
        <taxon>Chelicerata</taxon>
        <taxon>Arachnida</taxon>
        <taxon>Acari</taxon>
        <taxon>Acariformes</taxon>
        <taxon>Sarcoptiformes</taxon>
        <taxon>Astigmata</taxon>
        <taxon>Psoroptidia</taxon>
        <taxon>Sarcoptoidea</taxon>
        <taxon>Sarcoptidae</taxon>
        <taxon>Sarcoptinae</taxon>
        <taxon>Sarcoptes</taxon>
    </lineage>
</organism>
<feature type="transmembrane region" description="Helical" evidence="1">
    <location>
        <begin position="141"/>
        <end position="160"/>
    </location>
</feature>
<reference evidence="4" key="1">
    <citation type="journal article" date="2020" name="PLoS Negl. Trop. Dis.">
        <title>High-quality nuclear genome for Sarcoptes scabiei-A critical resource for a neglected parasite.</title>
        <authorList>
            <person name="Korhonen P.K."/>
            <person name="Gasser R.B."/>
            <person name="Ma G."/>
            <person name="Wang T."/>
            <person name="Stroehlein A.J."/>
            <person name="Young N.D."/>
            <person name="Ang C.S."/>
            <person name="Fernando D.D."/>
            <person name="Lu H.C."/>
            <person name="Taylor S."/>
            <person name="Reynolds S.L."/>
            <person name="Mofiz E."/>
            <person name="Najaraj S.H."/>
            <person name="Gowda H."/>
            <person name="Madugundu A."/>
            <person name="Renuse S."/>
            <person name="Holt D."/>
            <person name="Pandey A."/>
            <person name="Papenfuss A.T."/>
            <person name="Fischer K."/>
        </authorList>
    </citation>
    <scope>NUCLEOTIDE SEQUENCE [LARGE SCALE GENOMIC DNA]</scope>
</reference>
<dbReference type="EMBL" id="WVUK01000056">
    <property type="protein sequence ID" value="KAF7492546.1"/>
    <property type="molecule type" value="Genomic_DNA"/>
</dbReference>
<accession>A0A834RBQ0</accession>
<name>A0A834RBQ0_SARSC</name>
<keyword evidence="1" id="KW-1133">Transmembrane helix</keyword>
<keyword evidence="1" id="KW-0812">Transmembrane</keyword>
<evidence type="ECO:0000313" key="2">
    <source>
        <dbReference type="EMBL" id="KAF7492546.1"/>
    </source>
</evidence>
<gene>
    <name evidence="2" type="ORF">SSS_3543</name>
</gene>